<name>A0AAD2D2E7_EUPCR</name>
<dbReference type="PROSITE" id="PS51417">
    <property type="entry name" value="ARF"/>
    <property type="match status" value="1"/>
</dbReference>
<sequence length="209" mass="23065">MSSIKRPGYDHLLKLIIIGDSSVGKTCILLRFSEDNFPTTHMPTIGIDFKIKSINVEGQVVKLQVWDTAGQERFRTITQTYYKGAMGIILVYDCTEEKSFSNISNWMKQIEQHASKDVAKVLVGNKADKEDKVIDTETGKQLADEYGLDFFETSAKTGLNIPELFDSIARTIIKDKKKAPSTSGSTREGTLTIGGKGKEGGKKDKSGCC</sequence>
<dbReference type="NCBIfam" id="TIGR00231">
    <property type="entry name" value="small_GTP"/>
    <property type="match status" value="1"/>
</dbReference>
<dbReference type="Pfam" id="PF00071">
    <property type="entry name" value="Ras"/>
    <property type="match status" value="1"/>
</dbReference>
<feature type="compositionally biased region" description="Polar residues" evidence="9">
    <location>
        <begin position="180"/>
        <end position="189"/>
    </location>
</feature>
<dbReference type="GO" id="GO:0005886">
    <property type="term" value="C:plasma membrane"/>
    <property type="evidence" value="ECO:0007669"/>
    <property type="project" value="UniProtKB-SubCell"/>
</dbReference>
<organism evidence="10 11">
    <name type="scientific">Euplotes crassus</name>
    <dbReference type="NCBI Taxonomy" id="5936"/>
    <lineage>
        <taxon>Eukaryota</taxon>
        <taxon>Sar</taxon>
        <taxon>Alveolata</taxon>
        <taxon>Ciliophora</taxon>
        <taxon>Intramacronucleata</taxon>
        <taxon>Spirotrichea</taxon>
        <taxon>Hypotrichia</taxon>
        <taxon>Euplotida</taxon>
        <taxon>Euplotidae</taxon>
        <taxon>Moneuplotes</taxon>
    </lineage>
</organism>
<dbReference type="InterPro" id="IPR050305">
    <property type="entry name" value="Small_GTPase_Rab"/>
</dbReference>
<dbReference type="EMBL" id="CAMPGE010019332">
    <property type="protein sequence ID" value="CAI2377676.1"/>
    <property type="molecule type" value="Genomic_DNA"/>
</dbReference>
<feature type="region of interest" description="Disordered" evidence="9">
    <location>
        <begin position="176"/>
        <end position="209"/>
    </location>
</feature>
<comment type="caution">
    <text evidence="10">The sequence shown here is derived from an EMBL/GenBank/DDBJ whole genome shotgun (WGS) entry which is preliminary data.</text>
</comment>
<evidence type="ECO:0000256" key="5">
    <source>
        <dbReference type="ARBA" id="ARBA00023134"/>
    </source>
</evidence>
<evidence type="ECO:0000313" key="11">
    <source>
        <dbReference type="Proteomes" id="UP001295684"/>
    </source>
</evidence>
<dbReference type="SUPFAM" id="SSF52540">
    <property type="entry name" value="P-loop containing nucleoside triphosphate hydrolases"/>
    <property type="match status" value="1"/>
</dbReference>
<evidence type="ECO:0000313" key="10">
    <source>
        <dbReference type="EMBL" id="CAI2377676.1"/>
    </source>
</evidence>
<keyword evidence="3" id="KW-1003">Cell membrane</keyword>
<keyword evidence="4" id="KW-0547">Nucleotide-binding</keyword>
<proteinExistence type="inferred from homology"/>
<dbReference type="AlphaFoldDB" id="A0AAD2D2E7"/>
<dbReference type="PANTHER" id="PTHR47980">
    <property type="entry name" value="LD44762P"/>
    <property type="match status" value="1"/>
</dbReference>
<comment type="subcellular location">
    <subcellularLocation>
        <location evidence="1">Cell membrane</location>
        <topology evidence="1">Lipid-anchor</topology>
    </subcellularLocation>
</comment>
<accession>A0AAD2D2E7</accession>
<dbReference type="GO" id="GO:0005525">
    <property type="term" value="F:GTP binding"/>
    <property type="evidence" value="ECO:0007669"/>
    <property type="project" value="UniProtKB-KW"/>
</dbReference>
<dbReference type="InterPro" id="IPR001806">
    <property type="entry name" value="Small_GTPase"/>
</dbReference>
<evidence type="ECO:0000256" key="4">
    <source>
        <dbReference type="ARBA" id="ARBA00022741"/>
    </source>
</evidence>
<dbReference type="InterPro" id="IPR005225">
    <property type="entry name" value="Small_GTP-bd"/>
</dbReference>
<keyword evidence="5" id="KW-0342">GTP-binding</keyword>
<dbReference type="PRINTS" id="PR00449">
    <property type="entry name" value="RASTRNSFRMNG"/>
</dbReference>
<evidence type="ECO:0000256" key="3">
    <source>
        <dbReference type="ARBA" id="ARBA00022475"/>
    </source>
</evidence>
<evidence type="ECO:0000256" key="1">
    <source>
        <dbReference type="ARBA" id="ARBA00004193"/>
    </source>
</evidence>
<dbReference type="Proteomes" id="UP001295684">
    <property type="component" value="Unassembled WGS sequence"/>
</dbReference>
<evidence type="ECO:0000256" key="8">
    <source>
        <dbReference type="ARBA" id="ARBA00023289"/>
    </source>
</evidence>
<evidence type="ECO:0000256" key="6">
    <source>
        <dbReference type="ARBA" id="ARBA00023136"/>
    </source>
</evidence>
<dbReference type="SMART" id="SM00175">
    <property type="entry name" value="RAB"/>
    <property type="match status" value="1"/>
</dbReference>
<dbReference type="PROSITE" id="PS51419">
    <property type="entry name" value="RAB"/>
    <property type="match status" value="1"/>
</dbReference>
<dbReference type="SMART" id="SM00176">
    <property type="entry name" value="RAN"/>
    <property type="match status" value="1"/>
</dbReference>
<keyword evidence="7" id="KW-0449">Lipoprotein</keyword>
<keyword evidence="6" id="KW-0472">Membrane</keyword>
<protein>
    <submittedName>
        <fullName evidence="10">Uncharacterized protein</fullName>
    </submittedName>
</protein>
<dbReference type="InterPro" id="IPR027417">
    <property type="entry name" value="P-loop_NTPase"/>
</dbReference>
<reference evidence="10" key="1">
    <citation type="submission" date="2023-07" db="EMBL/GenBank/DDBJ databases">
        <authorList>
            <consortium name="AG Swart"/>
            <person name="Singh M."/>
            <person name="Singh A."/>
            <person name="Seah K."/>
            <person name="Emmerich C."/>
        </authorList>
    </citation>
    <scope>NUCLEOTIDE SEQUENCE</scope>
    <source>
        <strain evidence="10">DP1</strain>
    </source>
</reference>
<gene>
    <name evidence="10" type="ORF">ECRASSUSDP1_LOCUS19064</name>
</gene>
<dbReference type="SMART" id="SM00174">
    <property type="entry name" value="RHO"/>
    <property type="match status" value="1"/>
</dbReference>
<dbReference type="FunFam" id="3.40.50.300:FF:000308">
    <property type="entry name" value="ras-related protein RABE1c-like"/>
    <property type="match status" value="1"/>
</dbReference>
<dbReference type="PROSITE" id="PS51420">
    <property type="entry name" value="RHO"/>
    <property type="match status" value="1"/>
</dbReference>
<comment type="similarity">
    <text evidence="2">Belongs to the small GTPase superfamily. Rab family.</text>
</comment>
<dbReference type="SMART" id="SM00173">
    <property type="entry name" value="RAS"/>
    <property type="match status" value="1"/>
</dbReference>
<dbReference type="SMART" id="SM00177">
    <property type="entry name" value="ARF"/>
    <property type="match status" value="1"/>
</dbReference>
<dbReference type="Gene3D" id="3.40.50.300">
    <property type="entry name" value="P-loop containing nucleotide triphosphate hydrolases"/>
    <property type="match status" value="1"/>
</dbReference>
<feature type="compositionally biased region" description="Basic and acidic residues" evidence="9">
    <location>
        <begin position="196"/>
        <end position="209"/>
    </location>
</feature>
<dbReference type="GO" id="GO:0003924">
    <property type="term" value="F:GTPase activity"/>
    <property type="evidence" value="ECO:0007669"/>
    <property type="project" value="InterPro"/>
</dbReference>
<evidence type="ECO:0000256" key="2">
    <source>
        <dbReference type="ARBA" id="ARBA00006270"/>
    </source>
</evidence>
<evidence type="ECO:0000256" key="7">
    <source>
        <dbReference type="ARBA" id="ARBA00023288"/>
    </source>
</evidence>
<dbReference type="PROSITE" id="PS51421">
    <property type="entry name" value="RAS"/>
    <property type="match status" value="1"/>
</dbReference>
<evidence type="ECO:0000256" key="9">
    <source>
        <dbReference type="SAM" id="MobiDB-lite"/>
    </source>
</evidence>
<keyword evidence="11" id="KW-1185">Reference proteome</keyword>
<keyword evidence="8" id="KW-0636">Prenylation</keyword>